<keyword evidence="1" id="KW-0175">Coiled coil</keyword>
<dbReference type="Proteomes" id="UP001151760">
    <property type="component" value="Unassembled WGS sequence"/>
</dbReference>
<gene>
    <name evidence="3" type="ORF">Tco_1055354</name>
</gene>
<evidence type="ECO:0000256" key="1">
    <source>
        <dbReference type="SAM" id="Coils"/>
    </source>
</evidence>
<dbReference type="EMBL" id="BQNB010019044">
    <property type="protein sequence ID" value="GJT81012.1"/>
    <property type="molecule type" value="Genomic_DNA"/>
</dbReference>
<keyword evidence="4" id="KW-1185">Reference proteome</keyword>
<feature type="coiled-coil region" evidence="1">
    <location>
        <begin position="177"/>
        <end position="211"/>
    </location>
</feature>
<protein>
    <submittedName>
        <fullName evidence="3">Uncharacterized protein</fullName>
    </submittedName>
</protein>
<feature type="region of interest" description="Disordered" evidence="2">
    <location>
        <begin position="283"/>
        <end position="345"/>
    </location>
</feature>
<sequence length="529" mass="61559">MRKQRKETAVTQEETQQDDNVPTPSNDPLFSILALESIKTTQALDIASLKRRVKKLKKKAIKRTHKLKRLYRLMKLQSESHDVIPKEVSAAETLTTVGIKIPISTAAPSTTTVPVQRTSTTAPSTILKAKGITFRDAGETTTRTPTAVSSSSIKDKGKAKMVEPEVPLNKKDQIRLDEELVRRLDVEEQEIARLERENVELQEQATLAKIEEWDNVQAMMDADYELCKRLQEQEQGELTIEEKSKLFMELMNERKRHFAKLRAEEKRRKLLTKGRRRNQMCTYLKNMGGFTHNHEKKAEGSRKKSIGKKRAGNEQKQESSKRQRMKDDKETDEHEEAEEDDEAEMKKHMEIVQDKEEIAIDAIPLATKPPMIVEYKIVKEGQKGFYHLIRADGSSKRYSSMIKMLQNIDREDLETLWKLVKAKHGNTRPEDDYERVFWGDLKVMFEPDIKSEVWRSLQGYKVTVWKLFDSCGVHFVRFKNLHIFMLVEKRYPLTPITITNMLNKKLQADHWNEMCYQLLKLMTKQEKGQ</sequence>
<feature type="region of interest" description="Disordered" evidence="2">
    <location>
        <begin position="1"/>
        <end position="26"/>
    </location>
</feature>
<organism evidence="3 4">
    <name type="scientific">Tanacetum coccineum</name>
    <dbReference type="NCBI Taxonomy" id="301880"/>
    <lineage>
        <taxon>Eukaryota</taxon>
        <taxon>Viridiplantae</taxon>
        <taxon>Streptophyta</taxon>
        <taxon>Embryophyta</taxon>
        <taxon>Tracheophyta</taxon>
        <taxon>Spermatophyta</taxon>
        <taxon>Magnoliopsida</taxon>
        <taxon>eudicotyledons</taxon>
        <taxon>Gunneridae</taxon>
        <taxon>Pentapetalae</taxon>
        <taxon>asterids</taxon>
        <taxon>campanulids</taxon>
        <taxon>Asterales</taxon>
        <taxon>Asteraceae</taxon>
        <taxon>Asteroideae</taxon>
        <taxon>Anthemideae</taxon>
        <taxon>Anthemidinae</taxon>
        <taxon>Tanacetum</taxon>
    </lineage>
</organism>
<feature type="region of interest" description="Disordered" evidence="2">
    <location>
        <begin position="140"/>
        <end position="163"/>
    </location>
</feature>
<name>A0ABQ5H193_9ASTR</name>
<feature type="compositionally biased region" description="Basic and acidic residues" evidence="2">
    <location>
        <begin position="311"/>
        <end position="332"/>
    </location>
</feature>
<accession>A0ABQ5H193</accession>
<feature type="compositionally biased region" description="Polar residues" evidence="2">
    <location>
        <begin position="140"/>
        <end position="152"/>
    </location>
</feature>
<evidence type="ECO:0000256" key="2">
    <source>
        <dbReference type="SAM" id="MobiDB-lite"/>
    </source>
</evidence>
<feature type="compositionally biased region" description="Acidic residues" evidence="2">
    <location>
        <begin position="333"/>
        <end position="343"/>
    </location>
</feature>
<evidence type="ECO:0000313" key="3">
    <source>
        <dbReference type="EMBL" id="GJT81012.1"/>
    </source>
</evidence>
<comment type="caution">
    <text evidence="3">The sequence shown here is derived from an EMBL/GenBank/DDBJ whole genome shotgun (WGS) entry which is preliminary data.</text>
</comment>
<feature type="compositionally biased region" description="Basic and acidic residues" evidence="2">
    <location>
        <begin position="292"/>
        <end position="302"/>
    </location>
</feature>
<proteinExistence type="predicted"/>
<reference evidence="3" key="1">
    <citation type="journal article" date="2022" name="Int. J. Mol. Sci.">
        <title>Draft Genome of Tanacetum Coccineum: Genomic Comparison of Closely Related Tanacetum-Family Plants.</title>
        <authorList>
            <person name="Yamashiro T."/>
            <person name="Shiraishi A."/>
            <person name="Nakayama K."/>
            <person name="Satake H."/>
        </authorList>
    </citation>
    <scope>NUCLEOTIDE SEQUENCE</scope>
</reference>
<reference evidence="3" key="2">
    <citation type="submission" date="2022-01" db="EMBL/GenBank/DDBJ databases">
        <authorList>
            <person name="Yamashiro T."/>
            <person name="Shiraishi A."/>
            <person name="Satake H."/>
            <person name="Nakayama K."/>
        </authorList>
    </citation>
    <scope>NUCLEOTIDE SEQUENCE</scope>
</reference>
<feature type="compositionally biased region" description="Polar residues" evidence="2">
    <location>
        <begin position="9"/>
        <end position="26"/>
    </location>
</feature>
<evidence type="ECO:0000313" key="4">
    <source>
        <dbReference type="Proteomes" id="UP001151760"/>
    </source>
</evidence>
<feature type="compositionally biased region" description="Basic and acidic residues" evidence="2">
    <location>
        <begin position="153"/>
        <end position="163"/>
    </location>
</feature>